<keyword evidence="2" id="KW-0326">Glycosidase</keyword>
<dbReference type="PANTHER" id="PTHR12304">
    <property type="entry name" value="INOSINE-URIDINE PREFERRING NUCLEOSIDE HYDROLASE"/>
    <property type="match status" value="1"/>
</dbReference>
<sequence length="331" mass="35981">MAQKTIEVILDGDLRYDTSVAWGLAQLSSELEIRAITTVAGAYSSAQVTEYAEKLAKIYHITAPLAQGGSQPLLAKLIVDKDAENTGLESLAAAPKVRADAASMSSFSNDEQQSPNLSPLSAVTLMAETLKKAKKPMTVIATGPLTNIATLLLIYPELKSQIEQFVILGGALKRNNATAAAEYNFYEDYEAAALVFSAQIPIIWLPIDIKDQSTLTAEELKSFQQLKSPLQPIFDFYADKLALPASCALSVLLRPEIFQARLAEVEIETAAKYCLGNSIACFGAEDEECTLAELSLDKLKIARKENEVRTVLAVERTELVALLRHICEANI</sequence>
<feature type="domain" description="Inosine/uridine-preferring nucleoside hydrolase" evidence="3">
    <location>
        <begin position="8"/>
        <end position="316"/>
    </location>
</feature>
<name>A0ABY8C6D7_9FIRM</name>
<dbReference type="SUPFAM" id="SSF53590">
    <property type="entry name" value="Nucleoside hydrolase"/>
    <property type="match status" value="1"/>
</dbReference>
<dbReference type="Pfam" id="PF01156">
    <property type="entry name" value="IU_nuc_hydro"/>
    <property type="match status" value="1"/>
</dbReference>
<dbReference type="InterPro" id="IPR023186">
    <property type="entry name" value="IUNH"/>
</dbReference>
<evidence type="ECO:0000313" key="5">
    <source>
        <dbReference type="Proteomes" id="UP001220478"/>
    </source>
</evidence>
<dbReference type="RefSeq" id="WP_315571616.1">
    <property type="nucleotide sequence ID" value="NZ_CP118868.1"/>
</dbReference>
<evidence type="ECO:0000256" key="1">
    <source>
        <dbReference type="ARBA" id="ARBA00022801"/>
    </source>
</evidence>
<dbReference type="GO" id="GO:0016787">
    <property type="term" value="F:hydrolase activity"/>
    <property type="evidence" value="ECO:0007669"/>
    <property type="project" value="UniProtKB-KW"/>
</dbReference>
<evidence type="ECO:0000256" key="2">
    <source>
        <dbReference type="ARBA" id="ARBA00023295"/>
    </source>
</evidence>
<dbReference type="Proteomes" id="UP001220478">
    <property type="component" value="Chromosome"/>
</dbReference>
<dbReference type="Gene3D" id="3.90.245.10">
    <property type="entry name" value="Ribonucleoside hydrolase-like"/>
    <property type="match status" value="1"/>
</dbReference>
<keyword evidence="5" id="KW-1185">Reference proteome</keyword>
<reference evidence="4 5" key="1">
    <citation type="submission" date="2023-02" db="EMBL/GenBank/DDBJ databases">
        <title>Novel Oscillospiraceae bacterial genomes.</title>
        <authorList>
            <person name="Srinivasan S."/>
            <person name="Austin M.N."/>
            <person name="Fiedler T.L."/>
            <person name="Strenk S.M."/>
            <person name="Agnew K.J."/>
            <person name="Nagana Gowda G.A."/>
            <person name="Raftery D."/>
            <person name="Beamer M.A."/>
            <person name="Achilles S.L."/>
            <person name="Wiesenfeld H.C."/>
            <person name="Fredricks D.N."/>
            <person name="Hillier S.L."/>
        </authorList>
    </citation>
    <scope>NUCLEOTIDE SEQUENCE [LARGE SCALE GENOMIC DNA]</scope>
    <source>
        <strain evidence="4 5">CHIC02 1186E3-8</strain>
    </source>
</reference>
<organism evidence="4 5">
    <name type="scientific">Amygdalobacter indicium</name>
    <dbReference type="NCBI Taxonomy" id="3029272"/>
    <lineage>
        <taxon>Bacteria</taxon>
        <taxon>Bacillati</taxon>
        <taxon>Bacillota</taxon>
        <taxon>Clostridia</taxon>
        <taxon>Eubacteriales</taxon>
        <taxon>Oscillospiraceae</taxon>
        <taxon>Amygdalobacter</taxon>
    </lineage>
</organism>
<keyword evidence="1 4" id="KW-0378">Hydrolase</keyword>
<evidence type="ECO:0000259" key="3">
    <source>
        <dbReference type="Pfam" id="PF01156"/>
    </source>
</evidence>
<evidence type="ECO:0000313" key="4">
    <source>
        <dbReference type="EMBL" id="WEG35494.1"/>
    </source>
</evidence>
<gene>
    <name evidence="4" type="ORF">PYS61_06100</name>
</gene>
<dbReference type="PANTHER" id="PTHR12304:SF15">
    <property type="entry name" value="NON-SPECIFIC RIBONUCLEOSIDE HYDROLASE RIHC"/>
    <property type="match status" value="1"/>
</dbReference>
<proteinExistence type="predicted"/>
<dbReference type="EMBL" id="CP118868">
    <property type="protein sequence ID" value="WEG35494.1"/>
    <property type="molecule type" value="Genomic_DNA"/>
</dbReference>
<protein>
    <submittedName>
        <fullName evidence="4">Nucleoside hydrolase</fullName>
    </submittedName>
</protein>
<accession>A0ABY8C6D7</accession>
<dbReference type="InterPro" id="IPR036452">
    <property type="entry name" value="Ribo_hydro-like"/>
</dbReference>
<dbReference type="InterPro" id="IPR001910">
    <property type="entry name" value="Inosine/uridine_hydrolase_dom"/>
</dbReference>